<name>A0A6A6J0R8_9PLEO</name>
<dbReference type="GeneID" id="54579703"/>
<dbReference type="Proteomes" id="UP000800094">
    <property type="component" value="Unassembled WGS sequence"/>
</dbReference>
<dbReference type="EMBL" id="ML987189">
    <property type="protein sequence ID" value="KAF2256289.1"/>
    <property type="molecule type" value="Genomic_DNA"/>
</dbReference>
<gene>
    <name evidence="2" type="ORF">BU26DRAFT_498980</name>
</gene>
<proteinExistence type="predicted"/>
<sequence>MAEVVRRRVSGCCRTRDGGAVAAPLATSQLEPSEILFRVERSAPSAIVSPNTALLRPKNTSPPSSKYAQAESEVDGDFEAAARGVDTPRPATSRMPSEVFLETAVLDIQLCGNDQITYASLPSAYCLAVPKVSTMKHGAPAQQISESTPTNPSAAQESAATAGGM</sequence>
<feature type="region of interest" description="Disordered" evidence="1">
    <location>
        <begin position="138"/>
        <end position="165"/>
    </location>
</feature>
<evidence type="ECO:0000256" key="1">
    <source>
        <dbReference type="SAM" id="MobiDB-lite"/>
    </source>
</evidence>
<accession>A0A6A6J0R8</accession>
<feature type="compositionally biased region" description="Polar residues" evidence="1">
    <location>
        <begin position="53"/>
        <end position="67"/>
    </location>
</feature>
<evidence type="ECO:0000313" key="3">
    <source>
        <dbReference type="Proteomes" id="UP000800094"/>
    </source>
</evidence>
<dbReference type="RefSeq" id="XP_033691293.1">
    <property type="nucleotide sequence ID" value="XM_033826373.1"/>
</dbReference>
<organism evidence="2 3">
    <name type="scientific">Trematosphaeria pertusa</name>
    <dbReference type="NCBI Taxonomy" id="390896"/>
    <lineage>
        <taxon>Eukaryota</taxon>
        <taxon>Fungi</taxon>
        <taxon>Dikarya</taxon>
        <taxon>Ascomycota</taxon>
        <taxon>Pezizomycotina</taxon>
        <taxon>Dothideomycetes</taxon>
        <taxon>Pleosporomycetidae</taxon>
        <taxon>Pleosporales</taxon>
        <taxon>Massarineae</taxon>
        <taxon>Trematosphaeriaceae</taxon>
        <taxon>Trematosphaeria</taxon>
    </lineage>
</organism>
<dbReference type="AlphaFoldDB" id="A0A6A6J0R8"/>
<feature type="compositionally biased region" description="Polar residues" evidence="1">
    <location>
        <begin position="142"/>
        <end position="159"/>
    </location>
</feature>
<evidence type="ECO:0000313" key="2">
    <source>
        <dbReference type="EMBL" id="KAF2256289.1"/>
    </source>
</evidence>
<feature type="region of interest" description="Disordered" evidence="1">
    <location>
        <begin position="53"/>
        <end position="75"/>
    </location>
</feature>
<keyword evidence="3" id="KW-1185">Reference proteome</keyword>
<protein>
    <submittedName>
        <fullName evidence="2">Uncharacterized protein</fullName>
    </submittedName>
</protein>
<reference evidence="2" key="1">
    <citation type="journal article" date="2020" name="Stud. Mycol.">
        <title>101 Dothideomycetes genomes: a test case for predicting lifestyles and emergence of pathogens.</title>
        <authorList>
            <person name="Haridas S."/>
            <person name="Albert R."/>
            <person name="Binder M."/>
            <person name="Bloem J."/>
            <person name="Labutti K."/>
            <person name="Salamov A."/>
            <person name="Andreopoulos B."/>
            <person name="Baker S."/>
            <person name="Barry K."/>
            <person name="Bills G."/>
            <person name="Bluhm B."/>
            <person name="Cannon C."/>
            <person name="Castanera R."/>
            <person name="Culley D."/>
            <person name="Daum C."/>
            <person name="Ezra D."/>
            <person name="Gonzalez J."/>
            <person name="Henrissat B."/>
            <person name="Kuo A."/>
            <person name="Liang C."/>
            <person name="Lipzen A."/>
            <person name="Lutzoni F."/>
            <person name="Magnuson J."/>
            <person name="Mondo S."/>
            <person name="Nolan M."/>
            <person name="Ohm R."/>
            <person name="Pangilinan J."/>
            <person name="Park H.-J."/>
            <person name="Ramirez L."/>
            <person name="Alfaro M."/>
            <person name="Sun H."/>
            <person name="Tritt A."/>
            <person name="Yoshinaga Y."/>
            <person name="Zwiers L.-H."/>
            <person name="Turgeon B."/>
            <person name="Goodwin S."/>
            <person name="Spatafora J."/>
            <person name="Crous P."/>
            <person name="Grigoriev I."/>
        </authorList>
    </citation>
    <scope>NUCLEOTIDE SEQUENCE</scope>
    <source>
        <strain evidence="2">CBS 122368</strain>
    </source>
</reference>